<evidence type="ECO:0000256" key="3">
    <source>
        <dbReference type="ARBA" id="ARBA00022691"/>
    </source>
</evidence>
<sequence length="329" mass="37743">MYKMKMVYGPVPSRRLGRSLGVNPIPFKTCNYSCVYCQLGRTTHMTNQRKDFFPPEELLNEIKRVEVESSHREIDFVTFVGEGEPTLCKSLGWLIRKTKEIADIPIAVDTNGSLLYREDVRNDLSQADIVMPSLDAGTAETFRKINRPYRGLDFETVVEGLERFRRDYNGEIWVEVMLVKGLNDSAGELEALKSRLGKIEPNRTYINVPIRPPAEPWAVPPDKEAITLAHAILNDANVVDITEEETGEFSTEGFTNPEDAILAIIRRHPMREGQVIDTLRNLSFKKKALPKKYNIQDSLTRLEESGKIKKLKYREKVFWLTDEEKRGHE</sequence>
<dbReference type="SFLD" id="SFLDG01083">
    <property type="entry name" value="Uncharacterised_Radical_SAM_Su"/>
    <property type="match status" value="1"/>
</dbReference>
<dbReference type="SUPFAM" id="SSF102114">
    <property type="entry name" value="Radical SAM enzymes"/>
    <property type="match status" value="1"/>
</dbReference>
<keyword evidence="6" id="KW-0411">Iron-sulfur</keyword>
<dbReference type="InterPro" id="IPR013785">
    <property type="entry name" value="Aldolase_TIM"/>
</dbReference>
<reference evidence="8" key="2">
    <citation type="submission" date="2004-08" db="EMBL/GenBank/DDBJ databases">
        <authorList>
            <person name="Putnam N."/>
            <person name="Detter J.C."/>
            <person name="Richardson P.M."/>
            <person name="Rokhsar D."/>
        </authorList>
    </citation>
    <scope>NUCLEOTIDE SEQUENCE</scope>
</reference>
<reference evidence="8" key="1">
    <citation type="journal article" date="2004" name="Science">
        <title>Reverse methanogenesis: testing the hypothesis with environmental genomics.</title>
        <authorList>
            <person name="Hallam S.J."/>
            <person name="Putnam N."/>
            <person name="Preston C.M."/>
            <person name="Detter J.C."/>
            <person name="Rokhsar D."/>
            <person name="Richardson P.M."/>
            <person name="DeLong E.F."/>
        </authorList>
    </citation>
    <scope>NUCLEOTIDE SEQUENCE</scope>
</reference>
<evidence type="ECO:0000259" key="7">
    <source>
        <dbReference type="PROSITE" id="PS51918"/>
    </source>
</evidence>
<dbReference type="SFLD" id="SFLDS00029">
    <property type="entry name" value="Radical_SAM"/>
    <property type="match status" value="1"/>
</dbReference>
<comment type="cofactor">
    <cofactor evidence="1">
        <name>[4Fe-4S] cluster</name>
        <dbReference type="ChEBI" id="CHEBI:49883"/>
    </cofactor>
</comment>
<keyword evidence="5" id="KW-0408">Iron</keyword>
<dbReference type="SMART" id="SM00729">
    <property type="entry name" value="Elp3"/>
    <property type="match status" value="1"/>
</dbReference>
<evidence type="ECO:0000256" key="5">
    <source>
        <dbReference type="ARBA" id="ARBA00023004"/>
    </source>
</evidence>
<dbReference type="PROSITE" id="PS51918">
    <property type="entry name" value="RADICAL_SAM"/>
    <property type="match status" value="1"/>
</dbReference>
<gene>
    <name evidence="8" type="ORF">GZ23H9_17</name>
</gene>
<protein>
    <submittedName>
        <fullName evidence="8">Fe-S oxidoreductase</fullName>
    </submittedName>
</protein>
<evidence type="ECO:0000256" key="1">
    <source>
        <dbReference type="ARBA" id="ARBA00001966"/>
    </source>
</evidence>
<name>Q64CF5_UNCAG</name>
<keyword evidence="2" id="KW-0004">4Fe-4S</keyword>
<dbReference type="CDD" id="cd01335">
    <property type="entry name" value="Radical_SAM"/>
    <property type="match status" value="1"/>
</dbReference>
<dbReference type="EMBL" id="AY714836">
    <property type="protein sequence ID" value="AAU82922.1"/>
    <property type="molecule type" value="Genomic_DNA"/>
</dbReference>
<organism evidence="8">
    <name type="scientific">Uncultured archaeon GZfos26G2</name>
    <dbReference type="NCBI Taxonomy" id="3386331"/>
    <lineage>
        <taxon>Archaea</taxon>
        <taxon>Methanobacteriati</taxon>
        <taxon>Methanobacteriota</taxon>
        <taxon>Stenosarchaea group</taxon>
        <taxon>Methanomicrobia</taxon>
        <taxon>Candidatus Methanophagales</taxon>
        <taxon>Candidatus Methanophagaceae</taxon>
        <taxon>Candidatus Methanophaga</taxon>
    </lineage>
</organism>
<dbReference type="PANTHER" id="PTHR43787">
    <property type="entry name" value="FEMO COFACTOR BIOSYNTHESIS PROTEIN NIFB-RELATED"/>
    <property type="match status" value="1"/>
</dbReference>
<evidence type="ECO:0000256" key="6">
    <source>
        <dbReference type="ARBA" id="ARBA00023014"/>
    </source>
</evidence>
<evidence type="ECO:0000256" key="4">
    <source>
        <dbReference type="ARBA" id="ARBA00022723"/>
    </source>
</evidence>
<feature type="domain" description="Radical SAM core" evidence="7">
    <location>
        <begin position="14"/>
        <end position="248"/>
    </location>
</feature>
<proteinExistence type="predicted"/>
<dbReference type="Pfam" id="PF04055">
    <property type="entry name" value="Radical_SAM"/>
    <property type="match status" value="1"/>
</dbReference>
<dbReference type="InterPro" id="IPR006638">
    <property type="entry name" value="Elp3/MiaA/NifB-like_rSAM"/>
</dbReference>
<dbReference type="AlphaFoldDB" id="Q64CF5"/>
<dbReference type="Gene3D" id="3.20.20.70">
    <property type="entry name" value="Aldolase class I"/>
    <property type="match status" value="1"/>
</dbReference>
<evidence type="ECO:0000256" key="2">
    <source>
        <dbReference type="ARBA" id="ARBA00022485"/>
    </source>
</evidence>
<dbReference type="InterPro" id="IPR058240">
    <property type="entry name" value="rSAM_sf"/>
</dbReference>
<dbReference type="GO" id="GO:0003824">
    <property type="term" value="F:catalytic activity"/>
    <property type="evidence" value="ECO:0007669"/>
    <property type="project" value="InterPro"/>
</dbReference>
<dbReference type="GO" id="GO:0051539">
    <property type="term" value="F:4 iron, 4 sulfur cluster binding"/>
    <property type="evidence" value="ECO:0007669"/>
    <property type="project" value="UniProtKB-KW"/>
</dbReference>
<keyword evidence="4" id="KW-0479">Metal-binding</keyword>
<dbReference type="PANTHER" id="PTHR43787:SF11">
    <property type="entry name" value="UPF0026 PROTEIN SLR1464"/>
    <property type="match status" value="1"/>
</dbReference>
<dbReference type="InterPro" id="IPR007197">
    <property type="entry name" value="rSAM"/>
</dbReference>
<keyword evidence="3" id="KW-0949">S-adenosyl-L-methionine</keyword>
<dbReference type="GO" id="GO:0046872">
    <property type="term" value="F:metal ion binding"/>
    <property type="evidence" value="ECO:0007669"/>
    <property type="project" value="UniProtKB-KW"/>
</dbReference>
<evidence type="ECO:0000313" key="8">
    <source>
        <dbReference type="EMBL" id="AAU82922.1"/>
    </source>
</evidence>
<dbReference type="InterPro" id="IPR040084">
    <property type="entry name" value="GTPase_Obg"/>
</dbReference>
<accession>Q64CF5</accession>